<evidence type="ECO:0000313" key="3">
    <source>
        <dbReference type="Proteomes" id="UP000095281"/>
    </source>
</evidence>
<protein>
    <submittedName>
        <fullName evidence="4">PH domain-containing protein</fullName>
    </submittedName>
</protein>
<dbReference type="AlphaFoldDB" id="A0A1I8C2T2"/>
<dbReference type="SMART" id="SM00233">
    <property type="entry name" value="PH"/>
    <property type="match status" value="1"/>
</dbReference>
<name>A0A1I8C2T2_MELHA</name>
<evidence type="ECO:0000259" key="2">
    <source>
        <dbReference type="PROSITE" id="PS50003"/>
    </source>
</evidence>
<feature type="domain" description="PH" evidence="2">
    <location>
        <begin position="18"/>
        <end position="112"/>
    </location>
</feature>
<feature type="compositionally biased region" description="Basic and acidic residues" evidence="1">
    <location>
        <begin position="123"/>
        <end position="141"/>
    </location>
</feature>
<dbReference type="Gene3D" id="2.30.29.30">
    <property type="entry name" value="Pleckstrin-homology domain (PH domain)/Phosphotyrosine-binding domain (PTB)"/>
    <property type="match status" value="1"/>
</dbReference>
<evidence type="ECO:0000256" key="1">
    <source>
        <dbReference type="SAM" id="MobiDB-lite"/>
    </source>
</evidence>
<keyword evidence="3" id="KW-1185">Reference proteome</keyword>
<sequence length="148" mass="16974">MIANGSSLVSLITDKAYDQKIAGYLHVLQDDCRRRLYAILKANLLFLFKSAERLEIPLLLIIMEDCVVELADDNFTGMEHSFVIRTGQTYVMATENQEQLKNWISLLTSCSIEFMRATKESLESEHDDLDRQQKQGKKEQEIGNIESN</sequence>
<dbReference type="Proteomes" id="UP000095281">
    <property type="component" value="Unplaced"/>
</dbReference>
<dbReference type="SUPFAM" id="SSF50729">
    <property type="entry name" value="PH domain-like"/>
    <property type="match status" value="1"/>
</dbReference>
<feature type="region of interest" description="Disordered" evidence="1">
    <location>
        <begin position="123"/>
        <end position="148"/>
    </location>
</feature>
<dbReference type="Pfam" id="PF00169">
    <property type="entry name" value="PH"/>
    <property type="match status" value="1"/>
</dbReference>
<accession>A0A1I8C2T2</accession>
<dbReference type="InterPro" id="IPR001849">
    <property type="entry name" value="PH_domain"/>
</dbReference>
<proteinExistence type="predicted"/>
<evidence type="ECO:0000313" key="4">
    <source>
        <dbReference type="WBParaSite" id="MhA1_Contig931.frz3.gene6"/>
    </source>
</evidence>
<organism evidence="3 4">
    <name type="scientific">Meloidogyne hapla</name>
    <name type="common">Root-knot nematode worm</name>
    <dbReference type="NCBI Taxonomy" id="6305"/>
    <lineage>
        <taxon>Eukaryota</taxon>
        <taxon>Metazoa</taxon>
        <taxon>Ecdysozoa</taxon>
        <taxon>Nematoda</taxon>
        <taxon>Chromadorea</taxon>
        <taxon>Rhabditida</taxon>
        <taxon>Tylenchina</taxon>
        <taxon>Tylenchomorpha</taxon>
        <taxon>Tylenchoidea</taxon>
        <taxon>Meloidogynidae</taxon>
        <taxon>Meloidogyninae</taxon>
        <taxon>Meloidogyne</taxon>
    </lineage>
</organism>
<reference evidence="4" key="1">
    <citation type="submission" date="2016-11" db="UniProtKB">
        <authorList>
            <consortium name="WormBaseParasite"/>
        </authorList>
    </citation>
    <scope>IDENTIFICATION</scope>
</reference>
<dbReference type="OMA" id="EDCYMEL"/>
<dbReference type="InterPro" id="IPR011993">
    <property type="entry name" value="PH-like_dom_sf"/>
</dbReference>
<dbReference type="WBParaSite" id="MhA1_Contig931.frz3.gene6">
    <property type="protein sequence ID" value="MhA1_Contig931.frz3.gene6"/>
    <property type="gene ID" value="MhA1_Contig931.frz3.gene6"/>
</dbReference>
<dbReference type="PROSITE" id="PS50003">
    <property type="entry name" value="PH_DOMAIN"/>
    <property type="match status" value="1"/>
</dbReference>